<reference evidence="2 3" key="1">
    <citation type="submission" date="2021-05" db="EMBL/GenBank/DDBJ databases">
        <title>A Polyphasic approach of four new species of the genus Ohtaekwangia: Ohtaekwangia histidinii sp. nov., Ohtaekwangia cretensis sp. nov., Ohtaekwangia indiensis sp. nov., Ohtaekwangia reichenbachii sp. nov. from diverse environment.</title>
        <authorList>
            <person name="Octaviana S."/>
        </authorList>
    </citation>
    <scope>NUCLEOTIDE SEQUENCE [LARGE SCALE GENOMIC DNA]</scope>
    <source>
        <strain evidence="2 3">PWU5</strain>
    </source>
</reference>
<dbReference type="InterPro" id="IPR007607">
    <property type="entry name" value="BacA/B"/>
</dbReference>
<comment type="caution">
    <text evidence="2">The sequence shown here is derived from an EMBL/GenBank/DDBJ whole genome shotgun (WGS) entry which is preliminary data.</text>
</comment>
<sequence length="146" mass="15419">MLTSKEQKRAADEISNSSNTIGKGTYLEGNIETYGNIRIEGKVTGNIKSKSKVALGHQSHVQGNIIAQNADIEGEVKGKIEIAELLVLKATAIINGDIITGKMVVEPGAVFNGSCKMGAAIKDIKIGAENNNGVTRSITQPEIKTV</sequence>
<protein>
    <submittedName>
        <fullName evidence="2">Polymer-forming cytoskeletal protein</fullName>
    </submittedName>
</protein>
<dbReference type="EMBL" id="JAHESE010000001">
    <property type="protein sequence ID" value="MBT1706748.1"/>
    <property type="molecule type" value="Genomic_DNA"/>
</dbReference>
<evidence type="ECO:0000313" key="3">
    <source>
        <dbReference type="Proteomes" id="UP001319080"/>
    </source>
</evidence>
<evidence type="ECO:0000256" key="1">
    <source>
        <dbReference type="ARBA" id="ARBA00044755"/>
    </source>
</evidence>
<comment type="similarity">
    <text evidence="1">Belongs to the bactofilin family.</text>
</comment>
<dbReference type="Pfam" id="PF04519">
    <property type="entry name" value="Bactofilin"/>
    <property type="match status" value="1"/>
</dbReference>
<evidence type="ECO:0000313" key="2">
    <source>
        <dbReference type="EMBL" id="MBT1706748.1"/>
    </source>
</evidence>
<keyword evidence="3" id="KW-1185">Reference proteome</keyword>
<dbReference type="Proteomes" id="UP001319080">
    <property type="component" value="Unassembled WGS sequence"/>
</dbReference>
<dbReference type="PANTHER" id="PTHR35024:SF4">
    <property type="entry name" value="POLYMER-FORMING CYTOSKELETAL PROTEIN"/>
    <property type="match status" value="1"/>
</dbReference>
<gene>
    <name evidence="2" type="ORF">KK062_00865</name>
</gene>
<dbReference type="AlphaFoldDB" id="A0AAP2DST5"/>
<dbReference type="RefSeq" id="WP_254082339.1">
    <property type="nucleotide sequence ID" value="NZ_JAHESE010000001.1"/>
</dbReference>
<name>A0AAP2DST5_9BACT</name>
<dbReference type="PANTHER" id="PTHR35024">
    <property type="entry name" value="HYPOTHETICAL CYTOSOLIC PROTEIN"/>
    <property type="match status" value="1"/>
</dbReference>
<accession>A0AAP2DST5</accession>
<organism evidence="2 3">
    <name type="scientific">Dawidia cretensis</name>
    <dbReference type="NCBI Taxonomy" id="2782350"/>
    <lineage>
        <taxon>Bacteria</taxon>
        <taxon>Pseudomonadati</taxon>
        <taxon>Bacteroidota</taxon>
        <taxon>Cytophagia</taxon>
        <taxon>Cytophagales</taxon>
        <taxon>Chryseotaleaceae</taxon>
        <taxon>Dawidia</taxon>
    </lineage>
</organism>
<proteinExistence type="inferred from homology"/>